<reference evidence="1 2" key="1">
    <citation type="submission" date="2017-04" db="EMBL/GenBank/DDBJ databases">
        <authorList>
            <person name="Afonso C.L."/>
            <person name="Miller P.J."/>
            <person name="Scott M.A."/>
            <person name="Spackman E."/>
            <person name="Goraichik I."/>
            <person name="Dimitrov K.M."/>
            <person name="Suarez D.L."/>
            <person name="Swayne D.E."/>
        </authorList>
    </citation>
    <scope>NUCLEOTIDE SEQUENCE [LARGE SCALE GENOMIC DNA]</scope>
    <source>
        <strain evidence="1 2">DSM 21164</strain>
    </source>
</reference>
<dbReference type="InterPro" id="IPR038081">
    <property type="entry name" value="CalX-like_sf"/>
</dbReference>
<dbReference type="PROSITE" id="PS51257">
    <property type="entry name" value="PROKAR_LIPOPROTEIN"/>
    <property type="match status" value="1"/>
</dbReference>
<dbReference type="STRING" id="504486.SAMN05660703_2043"/>
<sequence>MKNIINKFNVLACIVLTTMFISCDAILDQDETDFGKGPILAQFESPKGEINIIKDPTVTSIDYEIPITFFGGLNVPLDRDVQVTIATSPNSAAKEGVEFELTTTTFTIPAGQKVANASIKILPANLVAFDFKDIVLEITDSSESVSDNNTFALTVKALDANTLAGTYTVEEGLYSLRAGTPSSFAGRKVVISAISPGLYAHPGIGPFDGGGTYYFTVDDATGFITILPNDLEGEPTLLNGSPIMTCAGGQFEKFTCDNTTNKATLMPNGKHIVETTTGYFRGVGQTREFYERLVRD</sequence>
<keyword evidence="2" id="KW-1185">Reference proteome</keyword>
<name>A0A1W2AN97_9FLAO</name>
<accession>A0A1W2AN97</accession>
<dbReference type="Gene3D" id="2.60.40.2030">
    <property type="match status" value="1"/>
</dbReference>
<dbReference type="AlphaFoldDB" id="A0A1W2AN97"/>
<gene>
    <name evidence="1" type="ORF">SAMN05660703_2043</name>
</gene>
<proteinExistence type="predicted"/>
<organism evidence="1 2">
    <name type="scientific">Cellulophaga tyrosinoxydans</name>
    <dbReference type="NCBI Taxonomy" id="504486"/>
    <lineage>
        <taxon>Bacteria</taxon>
        <taxon>Pseudomonadati</taxon>
        <taxon>Bacteroidota</taxon>
        <taxon>Flavobacteriia</taxon>
        <taxon>Flavobacteriales</taxon>
        <taxon>Flavobacteriaceae</taxon>
        <taxon>Cellulophaga</taxon>
    </lineage>
</organism>
<dbReference type="SUPFAM" id="SSF141072">
    <property type="entry name" value="CalX-like"/>
    <property type="match status" value="1"/>
</dbReference>
<evidence type="ECO:0008006" key="3">
    <source>
        <dbReference type="Google" id="ProtNLM"/>
    </source>
</evidence>
<dbReference type="OrthoDB" id="1450996at2"/>
<evidence type="ECO:0000313" key="1">
    <source>
        <dbReference type="EMBL" id="SMC61708.1"/>
    </source>
</evidence>
<evidence type="ECO:0000313" key="2">
    <source>
        <dbReference type="Proteomes" id="UP000192360"/>
    </source>
</evidence>
<dbReference type="Proteomes" id="UP000192360">
    <property type="component" value="Unassembled WGS sequence"/>
</dbReference>
<dbReference type="RefSeq" id="WP_143312508.1">
    <property type="nucleotide sequence ID" value="NZ_FWXO01000003.1"/>
</dbReference>
<dbReference type="EMBL" id="FWXO01000003">
    <property type="protein sequence ID" value="SMC61708.1"/>
    <property type="molecule type" value="Genomic_DNA"/>
</dbReference>
<protein>
    <recommendedName>
        <fullName evidence="3">Calx-beta domain-containing protein</fullName>
    </recommendedName>
</protein>